<feature type="domain" description="AB hydrolase-1" evidence="1">
    <location>
        <begin position="59"/>
        <end position="284"/>
    </location>
</feature>
<evidence type="ECO:0000313" key="3">
    <source>
        <dbReference type="Proteomes" id="UP001320766"/>
    </source>
</evidence>
<accession>A0ABT1K0X6</accession>
<dbReference type="PANTHER" id="PTHR43689:SF8">
    <property type="entry name" value="ALPHA_BETA-HYDROLASES SUPERFAMILY PROTEIN"/>
    <property type="match status" value="1"/>
</dbReference>
<comment type="caution">
    <text evidence="2">The sequence shown here is derived from an EMBL/GenBank/DDBJ whole genome shotgun (WGS) entry which is preliminary data.</text>
</comment>
<reference evidence="2 3" key="1">
    <citation type="submission" date="2022-06" db="EMBL/GenBank/DDBJ databases">
        <title>Sequencing the genomes of 1000 actinobacteria strains.</title>
        <authorList>
            <person name="Klenk H.-P."/>
        </authorList>
    </citation>
    <scope>NUCLEOTIDE SEQUENCE [LARGE SCALE GENOMIC DNA]</scope>
    <source>
        <strain evidence="2 3">DSM 44170</strain>
    </source>
</reference>
<dbReference type="Pfam" id="PF12697">
    <property type="entry name" value="Abhydrolase_6"/>
    <property type="match status" value="1"/>
</dbReference>
<sequence>MADHPKIGRFRNDRAEERYFAGYDAAIRDFPVPLEPLDVPTAYGSTRLYRTGAADGLPVVFLPGHGGNSLGWIHTSGPVGAAHPVYLVDPVGAAGRSVQSRPLDGAGDLTDWLGQVLDGIGAPAAYLVGFSYGGWQALHAAIRMPGRVAGMTLLDPAAFRVAGLRHYAWGFACGLGLHAPPWIRRPLSRLIHTDSINRKSRILMVAISGTYLYEQALPPMVPLTDDDLAAVTVPARIVFGAHSTMQDSAAEARRLARLTPSTEVELVPGCGHSIAFDVPDLINARILEHAGRVARRPG</sequence>
<keyword evidence="3" id="KW-1185">Reference proteome</keyword>
<dbReference type="EMBL" id="JAMZEC010000001">
    <property type="protein sequence ID" value="MCP2347656.1"/>
    <property type="molecule type" value="Genomic_DNA"/>
</dbReference>
<dbReference type="Gene3D" id="3.40.50.1820">
    <property type="entry name" value="alpha/beta hydrolase"/>
    <property type="match status" value="1"/>
</dbReference>
<dbReference type="Proteomes" id="UP001320766">
    <property type="component" value="Unassembled WGS sequence"/>
</dbReference>
<name>A0ABT1K0X6_9ACTN</name>
<gene>
    <name evidence="2" type="ORF">HD595_003778</name>
</gene>
<dbReference type="InterPro" id="IPR029058">
    <property type="entry name" value="AB_hydrolase_fold"/>
</dbReference>
<evidence type="ECO:0000313" key="2">
    <source>
        <dbReference type="EMBL" id="MCP2347656.1"/>
    </source>
</evidence>
<dbReference type="PANTHER" id="PTHR43689">
    <property type="entry name" value="HYDROLASE"/>
    <property type="match status" value="1"/>
</dbReference>
<dbReference type="SUPFAM" id="SSF53474">
    <property type="entry name" value="alpha/beta-Hydrolases"/>
    <property type="match status" value="1"/>
</dbReference>
<protein>
    <submittedName>
        <fullName evidence="2">Pimeloyl-ACP methyl ester carboxylesterase</fullName>
    </submittedName>
</protein>
<dbReference type="InterPro" id="IPR000073">
    <property type="entry name" value="AB_hydrolase_1"/>
</dbReference>
<organism evidence="2 3">
    <name type="scientific">Nonomuraea roseoviolacea subsp. carminata</name>
    <dbReference type="NCBI Taxonomy" id="160689"/>
    <lineage>
        <taxon>Bacteria</taxon>
        <taxon>Bacillati</taxon>
        <taxon>Actinomycetota</taxon>
        <taxon>Actinomycetes</taxon>
        <taxon>Streptosporangiales</taxon>
        <taxon>Streptosporangiaceae</taxon>
        <taxon>Nonomuraea</taxon>
    </lineage>
</organism>
<evidence type="ECO:0000259" key="1">
    <source>
        <dbReference type="Pfam" id="PF12697"/>
    </source>
</evidence>
<proteinExistence type="predicted"/>
<dbReference type="RefSeq" id="WP_253770787.1">
    <property type="nucleotide sequence ID" value="NZ_BAAAVE010000004.1"/>
</dbReference>